<dbReference type="CDD" id="cd04729">
    <property type="entry name" value="NanE"/>
    <property type="match status" value="1"/>
</dbReference>
<gene>
    <name evidence="9" type="ORF">GKD88_18390</name>
    <name evidence="8" type="ORF">GKE08_18480</name>
</gene>
<comment type="pathway">
    <text evidence="3">Amino-sugar metabolism; N-acetylneuraminate degradation; D-fructose 6-phosphate from N-acetylneuraminate: step 3/5.</text>
</comment>
<dbReference type="PANTHER" id="PTHR36204:SF1">
    <property type="entry name" value="N-ACETYLMANNOSAMINE-6-PHOSPHATE 2-EPIMERASE-RELATED"/>
    <property type="match status" value="1"/>
</dbReference>
<dbReference type="InterPro" id="IPR011060">
    <property type="entry name" value="RibuloseP-bd_barrel"/>
</dbReference>
<protein>
    <recommendedName>
        <fullName evidence="5">N-acylglucosamine-6-phosphate 2-epimerase</fullName>
        <ecNumber evidence="5">5.1.3.9</ecNumber>
    </recommendedName>
</protein>
<reference evidence="10 11" key="1">
    <citation type="journal article" date="2019" name="Nat. Med.">
        <title>A library of human gut bacterial isolates paired with longitudinal multiomics data enables mechanistic microbiome research.</title>
        <authorList>
            <person name="Poyet M."/>
            <person name="Groussin M."/>
            <person name="Gibbons S.M."/>
            <person name="Avila-Pacheco J."/>
            <person name="Jiang X."/>
            <person name="Kearney S.M."/>
            <person name="Perrotta A.R."/>
            <person name="Berdy B."/>
            <person name="Zhao S."/>
            <person name="Lieberman T.D."/>
            <person name="Swanson P.K."/>
            <person name="Smith M."/>
            <person name="Roesemann S."/>
            <person name="Alexander J.E."/>
            <person name="Rich S.A."/>
            <person name="Livny J."/>
            <person name="Vlamakis H."/>
            <person name="Clish C."/>
            <person name="Bullock K."/>
            <person name="Deik A."/>
            <person name="Scott J."/>
            <person name="Pierce K.A."/>
            <person name="Xavier R.J."/>
            <person name="Alm E.J."/>
        </authorList>
    </citation>
    <scope>NUCLEOTIDE SEQUENCE [LARGE SCALE GENOMIC DNA]</scope>
    <source>
        <strain evidence="8 10">BIOML-A4</strain>
        <strain evidence="9 11">BIOML-A5</strain>
    </source>
</reference>
<dbReference type="OrthoDB" id="9781704at2"/>
<dbReference type="EMBL" id="WKPI01000055">
    <property type="protein sequence ID" value="MSC35087.1"/>
    <property type="molecule type" value="Genomic_DNA"/>
</dbReference>
<name>A0A6N7SCH8_9FIRM</name>
<comment type="caution">
    <text evidence="8">The sequence shown here is derived from an EMBL/GenBank/DDBJ whole genome shotgun (WGS) entry which is preliminary data.</text>
</comment>
<evidence type="ECO:0000313" key="11">
    <source>
        <dbReference type="Proteomes" id="UP000480929"/>
    </source>
</evidence>
<keyword evidence="7" id="KW-0119">Carbohydrate metabolism</keyword>
<sequence>MNKSLIEQLQGGLVVSCQAFDYEPFYGADFMAKMAVSAKLGEAAAIRASWPENIRAIKKEVDLPVFGINKIMPKTYDKLRDVIITPTLESARAVAEAGADIVAVDCTLRQGRTPQAVLDLLQEYKTHLNVLIMAEISTAEEGEIAAEGGADILSTTIAGYTPYSRHLEEPDYQLIEELCALTSLPINAEGRFHHPDQVVKAFQLGAWTVTVGSAITRPHCITREFTQAIARLKEQEKITE</sequence>
<dbReference type="GO" id="GO:0006053">
    <property type="term" value="P:N-acetylmannosamine catabolic process"/>
    <property type="evidence" value="ECO:0007669"/>
    <property type="project" value="TreeGrafter"/>
</dbReference>
<comment type="function">
    <text evidence="2">Converts N-acetylmannosamine-6-phosphate (ManNAc-6-P) to N-acetylglucosamine-6-phosphate (GlcNAc-6-P).</text>
</comment>
<keyword evidence="11" id="KW-1185">Reference proteome</keyword>
<dbReference type="Gene3D" id="3.20.20.70">
    <property type="entry name" value="Aldolase class I"/>
    <property type="match status" value="1"/>
</dbReference>
<proteinExistence type="inferred from homology"/>
<dbReference type="InterPro" id="IPR007260">
    <property type="entry name" value="NanE"/>
</dbReference>
<comment type="similarity">
    <text evidence="4">Belongs to the NanE family.</text>
</comment>
<evidence type="ECO:0000256" key="5">
    <source>
        <dbReference type="ARBA" id="ARBA00013180"/>
    </source>
</evidence>
<evidence type="ECO:0000256" key="3">
    <source>
        <dbReference type="ARBA" id="ARBA00005081"/>
    </source>
</evidence>
<dbReference type="AlphaFoldDB" id="A0A6N7SCH8"/>
<dbReference type="EC" id="5.1.3.9" evidence="5"/>
<dbReference type="RefSeq" id="WP_154240621.1">
    <property type="nucleotide sequence ID" value="NZ_WKPI01000055.1"/>
</dbReference>
<evidence type="ECO:0000313" key="9">
    <source>
        <dbReference type="EMBL" id="MSC35087.1"/>
    </source>
</evidence>
<dbReference type="GO" id="GO:0005829">
    <property type="term" value="C:cytosol"/>
    <property type="evidence" value="ECO:0007669"/>
    <property type="project" value="TreeGrafter"/>
</dbReference>
<dbReference type="Proteomes" id="UP000433575">
    <property type="component" value="Unassembled WGS sequence"/>
</dbReference>
<comment type="catalytic activity">
    <reaction evidence="1">
        <text>an N-acyl-D-glucosamine 6-phosphate = an N-acyl-D-mannosamine 6-phosphate</text>
        <dbReference type="Rhea" id="RHEA:23932"/>
        <dbReference type="ChEBI" id="CHEBI:57599"/>
        <dbReference type="ChEBI" id="CHEBI:57666"/>
        <dbReference type="EC" id="5.1.3.9"/>
    </reaction>
</comment>
<accession>A0A6N7SCH8</accession>
<dbReference type="NCBIfam" id="NF002231">
    <property type="entry name" value="PRK01130.1"/>
    <property type="match status" value="1"/>
</dbReference>
<dbReference type="EMBL" id="WKPJ01000052">
    <property type="protein sequence ID" value="MSA91310.1"/>
    <property type="molecule type" value="Genomic_DNA"/>
</dbReference>
<evidence type="ECO:0000256" key="6">
    <source>
        <dbReference type="ARBA" id="ARBA00023235"/>
    </source>
</evidence>
<evidence type="ECO:0000313" key="8">
    <source>
        <dbReference type="EMBL" id="MSA91310.1"/>
    </source>
</evidence>
<evidence type="ECO:0000313" key="10">
    <source>
        <dbReference type="Proteomes" id="UP000433575"/>
    </source>
</evidence>
<dbReference type="InterPro" id="IPR013785">
    <property type="entry name" value="Aldolase_TIM"/>
</dbReference>
<keyword evidence="6 8" id="KW-0413">Isomerase</keyword>
<dbReference type="Proteomes" id="UP000480929">
    <property type="component" value="Unassembled WGS sequence"/>
</dbReference>
<dbReference type="Pfam" id="PF04131">
    <property type="entry name" value="NanE"/>
    <property type="match status" value="1"/>
</dbReference>
<evidence type="ECO:0000256" key="7">
    <source>
        <dbReference type="ARBA" id="ARBA00023277"/>
    </source>
</evidence>
<dbReference type="GO" id="GO:0019262">
    <property type="term" value="P:N-acetylneuraminate catabolic process"/>
    <property type="evidence" value="ECO:0007669"/>
    <property type="project" value="UniProtKB-UniPathway"/>
</dbReference>
<organism evidence="8 10">
    <name type="scientific">Holdemania massiliensis</name>
    <dbReference type="NCBI Taxonomy" id="1468449"/>
    <lineage>
        <taxon>Bacteria</taxon>
        <taxon>Bacillati</taxon>
        <taxon>Bacillota</taxon>
        <taxon>Erysipelotrichia</taxon>
        <taxon>Erysipelotrichales</taxon>
        <taxon>Erysipelotrichaceae</taxon>
        <taxon>Holdemania</taxon>
    </lineage>
</organism>
<evidence type="ECO:0000256" key="1">
    <source>
        <dbReference type="ARBA" id="ARBA00000056"/>
    </source>
</evidence>
<dbReference type="UniPathway" id="UPA00629">
    <property type="reaction ID" value="UER00682"/>
</dbReference>
<dbReference type="SUPFAM" id="SSF51366">
    <property type="entry name" value="Ribulose-phoshate binding barrel"/>
    <property type="match status" value="1"/>
</dbReference>
<dbReference type="PANTHER" id="PTHR36204">
    <property type="entry name" value="N-ACETYLMANNOSAMINE-6-PHOSPHATE 2-EPIMERASE-RELATED"/>
    <property type="match status" value="1"/>
</dbReference>
<evidence type="ECO:0000256" key="2">
    <source>
        <dbReference type="ARBA" id="ARBA00002147"/>
    </source>
</evidence>
<dbReference type="GO" id="GO:0047465">
    <property type="term" value="F:N-acylglucosamine-6-phosphate 2-epimerase activity"/>
    <property type="evidence" value="ECO:0007669"/>
    <property type="project" value="UniProtKB-EC"/>
</dbReference>
<evidence type="ECO:0000256" key="4">
    <source>
        <dbReference type="ARBA" id="ARBA00007439"/>
    </source>
</evidence>